<feature type="region of interest" description="Disordered" evidence="1">
    <location>
        <begin position="106"/>
        <end position="131"/>
    </location>
</feature>
<dbReference type="GO" id="GO:0032228">
    <property type="term" value="P:regulation of synaptic transmission, GABAergic"/>
    <property type="evidence" value="ECO:0007669"/>
    <property type="project" value="TreeGrafter"/>
</dbReference>
<evidence type="ECO:0008006" key="5">
    <source>
        <dbReference type="Google" id="ProtNLM"/>
    </source>
</evidence>
<evidence type="ECO:0000256" key="1">
    <source>
        <dbReference type="SAM" id="MobiDB-lite"/>
    </source>
</evidence>
<protein>
    <recommendedName>
        <fullName evidence="5">PH domain-containing protein</fullName>
    </recommendedName>
</protein>
<dbReference type="OrthoDB" id="269822at2759"/>
<dbReference type="GO" id="GO:0004435">
    <property type="term" value="F:phosphatidylinositol-4,5-bisphosphate phospholipase C activity"/>
    <property type="evidence" value="ECO:0007669"/>
    <property type="project" value="TreeGrafter"/>
</dbReference>
<dbReference type="PANTHER" id="PTHR10336">
    <property type="entry name" value="PHOSPHOINOSITIDE-SPECIFIC PHOSPHOLIPASE C FAMILY PROTEIN"/>
    <property type="match status" value="1"/>
</dbReference>
<evidence type="ECO:0000313" key="4">
    <source>
        <dbReference type="Proteomes" id="UP000748531"/>
    </source>
</evidence>
<dbReference type="Proteomes" id="UP000748531">
    <property type="component" value="Unassembled WGS sequence"/>
</dbReference>
<feature type="chain" id="PRO_5035191784" description="PH domain-containing protein" evidence="2">
    <location>
        <begin position="27"/>
        <end position="346"/>
    </location>
</feature>
<name>A0A8J4WIB9_9TREM</name>
<sequence length="346" mass="39092">SFPGLQLSILSTGYLFPLIFLSFASAAADCLQYMRNGSALTKLRTSGRQYKRTFYLDDQLRCIRWVSSNKRHARAQIHITEIHDVQLGCSTRAAHSLNRRRQLSLTPAGANSPVGGSGNALQFNHNASRSPTTLHRHTLTTFATSSPVLPLGQANAARLNLTSSTFTITYGPDFDALELLANSPEEADIWVTGIKCLMTGAQDPHLLEERQKPRDRWLHQVFQEADHQKVGYLTEHQVLQLIQAKNPDLSETHFRQQWKVSVRFEHPSSMKPEQTVFINLVFVVLSGINEALNNGNVVKHFVSFIELNNAKRVLGARRKCTSIYYSSHFSHLWLCSLLKLIRHNTY</sequence>
<keyword evidence="2" id="KW-0732">Signal</keyword>
<accession>A0A8J4WIB9</accession>
<dbReference type="PANTHER" id="PTHR10336:SF196">
    <property type="entry name" value="PHOSPHOINOSITIDE PHOSPHOLIPASE C"/>
    <property type="match status" value="1"/>
</dbReference>
<evidence type="ECO:0000313" key="3">
    <source>
        <dbReference type="EMBL" id="KAF5401049.1"/>
    </source>
</evidence>
<dbReference type="InterPro" id="IPR001192">
    <property type="entry name" value="PI-PLC_fam"/>
</dbReference>
<feature type="compositionally biased region" description="Polar residues" evidence="1">
    <location>
        <begin position="119"/>
        <end position="131"/>
    </location>
</feature>
<evidence type="ECO:0000256" key="2">
    <source>
        <dbReference type="SAM" id="SignalP"/>
    </source>
</evidence>
<comment type="caution">
    <text evidence="3">The sequence shown here is derived from an EMBL/GenBank/DDBJ whole genome shotgun (WGS) entry which is preliminary data.</text>
</comment>
<feature type="signal peptide" evidence="2">
    <location>
        <begin position="1"/>
        <end position="26"/>
    </location>
</feature>
<dbReference type="AlphaFoldDB" id="A0A8J4WIB9"/>
<dbReference type="GO" id="GO:0048015">
    <property type="term" value="P:phosphatidylinositol-mediated signaling"/>
    <property type="evidence" value="ECO:0007669"/>
    <property type="project" value="TreeGrafter"/>
</dbReference>
<dbReference type="SUPFAM" id="SSF50729">
    <property type="entry name" value="PH domain-like"/>
    <property type="match status" value="2"/>
</dbReference>
<dbReference type="Gene3D" id="2.30.29.30">
    <property type="entry name" value="Pleckstrin-homology domain (PH domain)/Phosphotyrosine-binding domain (PTB)"/>
    <property type="match status" value="1"/>
</dbReference>
<dbReference type="GO" id="GO:0046488">
    <property type="term" value="P:phosphatidylinositol metabolic process"/>
    <property type="evidence" value="ECO:0007669"/>
    <property type="project" value="TreeGrafter"/>
</dbReference>
<gene>
    <name evidence="3" type="ORF">PHET_05943</name>
</gene>
<dbReference type="GO" id="GO:0007214">
    <property type="term" value="P:gamma-aminobutyric acid signaling pathway"/>
    <property type="evidence" value="ECO:0007669"/>
    <property type="project" value="TreeGrafter"/>
</dbReference>
<feature type="non-terminal residue" evidence="3">
    <location>
        <position position="1"/>
    </location>
</feature>
<organism evidence="3 4">
    <name type="scientific">Paragonimus heterotremus</name>
    <dbReference type="NCBI Taxonomy" id="100268"/>
    <lineage>
        <taxon>Eukaryota</taxon>
        <taxon>Metazoa</taxon>
        <taxon>Spiralia</taxon>
        <taxon>Lophotrochozoa</taxon>
        <taxon>Platyhelminthes</taxon>
        <taxon>Trematoda</taxon>
        <taxon>Digenea</taxon>
        <taxon>Plagiorchiida</taxon>
        <taxon>Troglotremata</taxon>
        <taxon>Troglotrematidae</taxon>
        <taxon>Paragonimus</taxon>
    </lineage>
</organism>
<dbReference type="GO" id="GO:0051209">
    <property type="term" value="P:release of sequestered calcium ion into cytosol"/>
    <property type="evidence" value="ECO:0007669"/>
    <property type="project" value="TreeGrafter"/>
</dbReference>
<reference evidence="3" key="1">
    <citation type="submission" date="2019-05" db="EMBL/GenBank/DDBJ databases">
        <title>Annotation for the trematode Paragonimus heterotremus.</title>
        <authorList>
            <person name="Choi Y.-J."/>
        </authorList>
    </citation>
    <scope>NUCLEOTIDE SEQUENCE</scope>
    <source>
        <strain evidence="3">LC</strain>
    </source>
</reference>
<proteinExistence type="predicted"/>
<dbReference type="InterPro" id="IPR011993">
    <property type="entry name" value="PH-like_dom_sf"/>
</dbReference>
<keyword evidence="4" id="KW-1185">Reference proteome</keyword>
<dbReference type="EMBL" id="LUCH01002739">
    <property type="protein sequence ID" value="KAF5401049.1"/>
    <property type="molecule type" value="Genomic_DNA"/>
</dbReference>